<sequence length="87" mass="9517">MKIHKYFGLNLTFLPERVVAGMGTFGSSLGGSTKEWLLFCTRKGSFVESVSFNRKAGLSRSMLIVEVLSFILIVKCLSALIKTSNGP</sequence>
<dbReference type="EMBL" id="BMAV01014228">
    <property type="protein sequence ID" value="GFY62463.1"/>
    <property type="molecule type" value="Genomic_DNA"/>
</dbReference>
<keyword evidence="1" id="KW-1133">Transmembrane helix</keyword>
<evidence type="ECO:0000313" key="2">
    <source>
        <dbReference type="EMBL" id="GFY62463.1"/>
    </source>
</evidence>
<comment type="caution">
    <text evidence="2">The sequence shown here is derived from an EMBL/GenBank/DDBJ whole genome shotgun (WGS) entry which is preliminary data.</text>
</comment>
<gene>
    <name evidence="2" type="ORF">TNIN_135091</name>
</gene>
<protein>
    <submittedName>
        <fullName evidence="2">Uncharacterized protein</fullName>
    </submittedName>
</protein>
<keyword evidence="1" id="KW-0472">Membrane</keyword>
<evidence type="ECO:0000313" key="3">
    <source>
        <dbReference type="Proteomes" id="UP000886998"/>
    </source>
</evidence>
<keyword evidence="3" id="KW-1185">Reference proteome</keyword>
<accession>A0A8X7CAR1</accession>
<dbReference type="AlphaFoldDB" id="A0A8X7CAR1"/>
<proteinExistence type="predicted"/>
<feature type="transmembrane region" description="Helical" evidence="1">
    <location>
        <begin position="63"/>
        <end position="81"/>
    </location>
</feature>
<keyword evidence="1" id="KW-0812">Transmembrane</keyword>
<reference evidence="2" key="1">
    <citation type="submission" date="2020-08" db="EMBL/GenBank/DDBJ databases">
        <title>Multicomponent nature underlies the extraordinary mechanical properties of spider dragline silk.</title>
        <authorList>
            <person name="Kono N."/>
            <person name="Nakamura H."/>
            <person name="Mori M."/>
            <person name="Yoshida Y."/>
            <person name="Ohtoshi R."/>
            <person name="Malay A.D."/>
            <person name="Moran D.A.P."/>
            <person name="Tomita M."/>
            <person name="Numata K."/>
            <person name="Arakawa K."/>
        </authorList>
    </citation>
    <scope>NUCLEOTIDE SEQUENCE</scope>
</reference>
<name>A0A8X7CAR1_9ARAC</name>
<evidence type="ECO:0000256" key="1">
    <source>
        <dbReference type="SAM" id="Phobius"/>
    </source>
</evidence>
<organism evidence="2 3">
    <name type="scientific">Trichonephila inaurata madagascariensis</name>
    <dbReference type="NCBI Taxonomy" id="2747483"/>
    <lineage>
        <taxon>Eukaryota</taxon>
        <taxon>Metazoa</taxon>
        <taxon>Ecdysozoa</taxon>
        <taxon>Arthropoda</taxon>
        <taxon>Chelicerata</taxon>
        <taxon>Arachnida</taxon>
        <taxon>Araneae</taxon>
        <taxon>Araneomorphae</taxon>
        <taxon>Entelegynae</taxon>
        <taxon>Araneoidea</taxon>
        <taxon>Nephilidae</taxon>
        <taxon>Trichonephila</taxon>
        <taxon>Trichonephila inaurata</taxon>
    </lineage>
</organism>
<dbReference type="Proteomes" id="UP000886998">
    <property type="component" value="Unassembled WGS sequence"/>
</dbReference>